<comment type="caution">
    <text evidence="2">The sequence shown here is derived from an EMBL/GenBank/DDBJ whole genome shotgun (WGS) entry which is preliminary data.</text>
</comment>
<feature type="transmembrane region" description="Helical" evidence="1">
    <location>
        <begin position="89"/>
        <end position="112"/>
    </location>
</feature>
<protein>
    <recommendedName>
        <fullName evidence="4">Inner membrane protein</fullName>
    </recommendedName>
</protein>
<keyword evidence="1" id="KW-0812">Transmembrane</keyword>
<dbReference type="InterPro" id="IPR007404">
    <property type="entry name" value="YdjM-like"/>
</dbReference>
<sequence>MKIEWTTHMLSGAVAGYVVTSDWKGAMVGGIAGVLPDLDEPKSKFGKGLPFVSIPLNKLFGHRTLTHSLLFAVLAGLSLWPFIGQPYAFAAVLGILAHVAGDMLTGRVQVLYPKRKWVGISVSRFGFFLIDRFVRIGLILWVFVVVGQNILMMR</sequence>
<accession>A0ABQ1G379</accession>
<keyword evidence="3" id="KW-1185">Reference proteome</keyword>
<dbReference type="Proteomes" id="UP000617979">
    <property type="component" value="Unassembled WGS sequence"/>
</dbReference>
<evidence type="ECO:0000313" key="2">
    <source>
        <dbReference type="EMBL" id="GGA35214.1"/>
    </source>
</evidence>
<proteinExistence type="predicted"/>
<dbReference type="PANTHER" id="PTHR35531">
    <property type="entry name" value="INNER MEMBRANE PROTEIN YBCI-RELATED"/>
    <property type="match status" value="1"/>
</dbReference>
<evidence type="ECO:0000313" key="3">
    <source>
        <dbReference type="Proteomes" id="UP000617979"/>
    </source>
</evidence>
<keyword evidence="1" id="KW-0472">Membrane</keyword>
<evidence type="ECO:0008006" key="4">
    <source>
        <dbReference type="Google" id="ProtNLM"/>
    </source>
</evidence>
<dbReference type="PANTHER" id="PTHR35531:SF1">
    <property type="entry name" value="INNER MEMBRANE PROTEIN YBCI-RELATED"/>
    <property type="match status" value="1"/>
</dbReference>
<dbReference type="RefSeq" id="WP_188429568.1">
    <property type="nucleotide sequence ID" value="NZ_BMEX01000002.1"/>
</dbReference>
<evidence type="ECO:0000256" key="1">
    <source>
        <dbReference type="SAM" id="Phobius"/>
    </source>
</evidence>
<organism evidence="2 3">
    <name type="scientific">Kroppenstedtia guangzhouensis</name>
    <dbReference type="NCBI Taxonomy" id="1274356"/>
    <lineage>
        <taxon>Bacteria</taxon>
        <taxon>Bacillati</taxon>
        <taxon>Bacillota</taxon>
        <taxon>Bacilli</taxon>
        <taxon>Bacillales</taxon>
        <taxon>Thermoactinomycetaceae</taxon>
        <taxon>Kroppenstedtia</taxon>
    </lineage>
</organism>
<dbReference type="Pfam" id="PF04307">
    <property type="entry name" value="YdjM"/>
    <property type="match status" value="1"/>
</dbReference>
<gene>
    <name evidence="2" type="ORF">GCM10007416_05070</name>
</gene>
<name>A0ABQ1G379_9BACL</name>
<dbReference type="EMBL" id="BMEX01000002">
    <property type="protein sequence ID" value="GGA35214.1"/>
    <property type="molecule type" value="Genomic_DNA"/>
</dbReference>
<reference evidence="3" key="1">
    <citation type="journal article" date="2019" name="Int. J. Syst. Evol. Microbiol.">
        <title>The Global Catalogue of Microorganisms (GCM) 10K type strain sequencing project: providing services to taxonomists for standard genome sequencing and annotation.</title>
        <authorList>
            <consortium name="The Broad Institute Genomics Platform"/>
            <consortium name="The Broad Institute Genome Sequencing Center for Infectious Disease"/>
            <person name="Wu L."/>
            <person name="Ma J."/>
        </authorList>
    </citation>
    <scope>NUCLEOTIDE SEQUENCE [LARGE SCALE GENOMIC DNA]</scope>
    <source>
        <strain evidence="3">CGMCC 1.12404</strain>
    </source>
</reference>
<feature type="transmembrane region" description="Helical" evidence="1">
    <location>
        <begin position="65"/>
        <end position="83"/>
    </location>
</feature>
<feature type="transmembrane region" description="Helical" evidence="1">
    <location>
        <begin position="133"/>
        <end position="151"/>
    </location>
</feature>
<keyword evidence="1" id="KW-1133">Transmembrane helix</keyword>